<feature type="signal peptide" evidence="1">
    <location>
        <begin position="1"/>
        <end position="32"/>
    </location>
</feature>
<reference evidence="2 3" key="1">
    <citation type="submission" date="2021-01" db="EMBL/GenBank/DDBJ databases">
        <title>Sequencing the genomes of 1000 actinobacteria strains.</title>
        <authorList>
            <person name="Klenk H.-P."/>
        </authorList>
    </citation>
    <scope>NUCLEOTIDE SEQUENCE [LARGE SCALE GENOMIC DNA]</scope>
    <source>
        <strain evidence="2 3">DSM 18662</strain>
    </source>
</reference>
<evidence type="ECO:0008006" key="4">
    <source>
        <dbReference type="Google" id="ProtNLM"/>
    </source>
</evidence>
<dbReference type="RefSeq" id="WP_204917082.1">
    <property type="nucleotide sequence ID" value="NZ_BAAAQP010000002.1"/>
</dbReference>
<evidence type="ECO:0000256" key="1">
    <source>
        <dbReference type="SAM" id="SignalP"/>
    </source>
</evidence>
<proteinExistence type="predicted"/>
<gene>
    <name evidence="2" type="ORF">JOE57_001479</name>
</gene>
<keyword evidence="1" id="KW-0732">Signal</keyword>
<comment type="caution">
    <text evidence="2">The sequence shown here is derived from an EMBL/GenBank/DDBJ whole genome shotgun (WGS) entry which is preliminary data.</text>
</comment>
<accession>A0ABS2RIQ4</accession>
<keyword evidence="3" id="KW-1185">Reference proteome</keyword>
<dbReference type="Proteomes" id="UP000704762">
    <property type="component" value="Unassembled WGS sequence"/>
</dbReference>
<evidence type="ECO:0000313" key="3">
    <source>
        <dbReference type="Proteomes" id="UP000704762"/>
    </source>
</evidence>
<protein>
    <recommendedName>
        <fullName evidence="4">ML domain-containing protein</fullName>
    </recommendedName>
</protein>
<name>A0ABS2RIQ4_9ACTN</name>
<evidence type="ECO:0000313" key="2">
    <source>
        <dbReference type="EMBL" id="MBM7798558.1"/>
    </source>
</evidence>
<dbReference type="PROSITE" id="PS51257">
    <property type="entry name" value="PROKAR_LIPOPROTEIN"/>
    <property type="match status" value="1"/>
</dbReference>
<dbReference type="EMBL" id="JAFBCF010000001">
    <property type="protein sequence ID" value="MBM7798558.1"/>
    <property type="molecule type" value="Genomic_DNA"/>
</dbReference>
<feature type="chain" id="PRO_5046543139" description="ML domain-containing protein" evidence="1">
    <location>
        <begin position="33"/>
        <end position="164"/>
    </location>
</feature>
<sequence>MKKMTRMVRAASVALTAAGCLAVAGLSAPAFAADPAGNNGTVKVDATPFDSAPDNEPHVGCPFQIDFYGFDEGPLYAKVTFTGQAPTGDGVVLRTDRVFIGGDAAGGGTDVDAQRTYTLGSQLPRLGAPHPVQGYHVKLTIEADGSQGADTKHKVFWVTDCRPS</sequence>
<organism evidence="2 3">
    <name type="scientific">Microlunatus panaciterrae</name>
    <dbReference type="NCBI Taxonomy" id="400768"/>
    <lineage>
        <taxon>Bacteria</taxon>
        <taxon>Bacillati</taxon>
        <taxon>Actinomycetota</taxon>
        <taxon>Actinomycetes</taxon>
        <taxon>Propionibacteriales</taxon>
        <taxon>Propionibacteriaceae</taxon>
        <taxon>Microlunatus</taxon>
    </lineage>
</organism>